<organism evidence="1 2">
    <name type="scientific">Artomyces pyxidatus</name>
    <dbReference type="NCBI Taxonomy" id="48021"/>
    <lineage>
        <taxon>Eukaryota</taxon>
        <taxon>Fungi</taxon>
        <taxon>Dikarya</taxon>
        <taxon>Basidiomycota</taxon>
        <taxon>Agaricomycotina</taxon>
        <taxon>Agaricomycetes</taxon>
        <taxon>Russulales</taxon>
        <taxon>Auriscalpiaceae</taxon>
        <taxon>Artomyces</taxon>
    </lineage>
</organism>
<reference evidence="1" key="2">
    <citation type="journal article" date="2022" name="New Phytol.">
        <title>Evolutionary transition to the ectomycorrhizal habit in the genomes of a hyperdiverse lineage of mushroom-forming fungi.</title>
        <authorList>
            <person name="Looney B."/>
            <person name="Miyauchi S."/>
            <person name="Morin E."/>
            <person name="Drula E."/>
            <person name="Courty P.E."/>
            <person name="Kohler A."/>
            <person name="Kuo A."/>
            <person name="LaButti K."/>
            <person name="Pangilinan J."/>
            <person name="Lipzen A."/>
            <person name="Riley R."/>
            <person name="Andreopoulos W."/>
            <person name="He G."/>
            <person name="Johnson J."/>
            <person name="Nolan M."/>
            <person name="Tritt A."/>
            <person name="Barry K.W."/>
            <person name="Grigoriev I.V."/>
            <person name="Nagy L.G."/>
            <person name="Hibbett D."/>
            <person name="Henrissat B."/>
            <person name="Matheny P.B."/>
            <person name="Labbe J."/>
            <person name="Martin F.M."/>
        </authorList>
    </citation>
    <scope>NUCLEOTIDE SEQUENCE</scope>
    <source>
        <strain evidence="1">HHB10654</strain>
    </source>
</reference>
<gene>
    <name evidence="1" type="ORF">BV25DRAFT_1841626</name>
</gene>
<accession>A0ACB8SNQ5</accession>
<reference evidence="1" key="1">
    <citation type="submission" date="2021-03" db="EMBL/GenBank/DDBJ databases">
        <authorList>
            <consortium name="DOE Joint Genome Institute"/>
            <person name="Ahrendt S."/>
            <person name="Looney B.P."/>
            <person name="Miyauchi S."/>
            <person name="Morin E."/>
            <person name="Drula E."/>
            <person name="Courty P.E."/>
            <person name="Chicoki N."/>
            <person name="Fauchery L."/>
            <person name="Kohler A."/>
            <person name="Kuo A."/>
            <person name="Labutti K."/>
            <person name="Pangilinan J."/>
            <person name="Lipzen A."/>
            <person name="Riley R."/>
            <person name="Andreopoulos W."/>
            <person name="He G."/>
            <person name="Johnson J."/>
            <person name="Barry K.W."/>
            <person name="Grigoriev I.V."/>
            <person name="Nagy L."/>
            <person name="Hibbett D."/>
            <person name="Henrissat B."/>
            <person name="Matheny P.B."/>
            <person name="Labbe J."/>
            <person name="Martin F."/>
        </authorList>
    </citation>
    <scope>NUCLEOTIDE SEQUENCE</scope>
    <source>
        <strain evidence="1">HHB10654</strain>
    </source>
</reference>
<comment type="caution">
    <text evidence="1">The sequence shown here is derived from an EMBL/GenBank/DDBJ whole genome shotgun (WGS) entry which is preliminary data.</text>
</comment>
<evidence type="ECO:0000313" key="2">
    <source>
        <dbReference type="Proteomes" id="UP000814140"/>
    </source>
</evidence>
<proteinExistence type="predicted"/>
<protein>
    <submittedName>
        <fullName evidence="1">Uncharacterized protein</fullName>
    </submittedName>
</protein>
<name>A0ACB8SNQ5_9AGAM</name>
<sequence length="204" mass="21989">MYLDRSGRPSYLGFGREVECGDHGGGRKPARQCIGDLRGCEPGPGKKKVLGADCKSQQAIEGDGDSEGKQYPHTSARESFNMLTAAGESESSTVSRRTSMLMCGISPRGDASAASSTYPSHIHMHRLDKASTCSQQGGKVKPAKTILPDVGEFEGESWTQESDDKLCGQVWFLRTRAISPPRPAGCRLRLRPGPCTVSSATQRR</sequence>
<dbReference type="Proteomes" id="UP000814140">
    <property type="component" value="Unassembled WGS sequence"/>
</dbReference>
<dbReference type="EMBL" id="MU277246">
    <property type="protein sequence ID" value="KAI0057521.1"/>
    <property type="molecule type" value="Genomic_DNA"/>
</dbReference>
<evidence type="ECO:0000313" key="1">
    <source>
        <dbReference type="EMBL" id="KAI0057521.1"/>
    </source>
</evidence>
<keyword evidence="2" id="KW-1185">Reference proteome</keyword>